<evidence type="ECO:0000313" key="2">
    <source>
        <dbReference type="Proteomes" id="UP001239111"/>
    </source>
</evidence>
<reference evidence="1" key="1">
    <citation type="submission" date="2023-04" db="EMBL/GenBank/DDBJ databases">
        <title>A chromosome-level genome assembly of the parasitoid wasp Eretmocerus hayati.</title>
        <authorList>
            <person name="Zhong Y."/>
            <person name="Liu S."/>
            <person name="Liu Y."/>
        </authorList>
    </citation>
    <scope>NUCLEOTIDE SEQUENCE</scope>
    <source>
        <strain evidence="1">ZJU_SS_LIU_2023</strain>
    </source>
</reference>
<dbReference type="EMBL" id="CM056744">
    <property type="protein sequence ID" value="KAJ8665445.1"/>
    <property type="molecule type" value="Genomic_DNA"/>
</dbReference>
<accession>A0ACC2N728</accession>
<proteinExistence type="predicted"/>
<organism evidence="1 2">
    <name type="scientific">Eretmocerus hayati</name>
    <dbReference type="NCBI Taxonomy" id="131215"/>
    <lineage>
        <taxon>Eukaryota</taxon>
        <taxon>Metazoa</taxon>
        <taxon>Ecdysozoa</taxon>
        <taxon>Arthropoda</taxon>
        <taxon>Hexapoda</taxon>
        <taxon>Insecta</taxon>
        <taxon>Pterygota</taxon>
        <taxon>Neoptera</taxon>
        <taxon>Endopterygota</taxon>
        <taxon>Hymenoptera</taxon>
        <taxon>Apocrita</taxon>
        <taxon>Proctotrupomorpha</taxon>
        <taxon>Chalcidoidea</taxon>
        <taxon>Aphelinidae</taxon>
        <taxon>Aphelininae</taxon>
        <taxon>Eretmocerus</taxon>
    </lineage>
</organism>
<comment type="caution">
    <text evidence="1">The sequence shown here is derived from an EMBL/GenBank/DDBJ whole genome shotgun (WGS) entry which is preliminary data.</text>
</comment>
<sequence length="210" mass="23772">MEEELVVELPQENMTDYALFLVNNIESTYLQIEFEDELESLPQFNYCQDSALLCVRHLLLDHLVLYHALEERSIVLHILVNGEMQAGKKGRFYGFDAQHLYTKKEMRHPNGESDLHHHVKLSKKILGHCAPLALETNGSIFSGNRLDSNRRAGAIKRFANTFAERVVLTAQPNPCQVCECIANNDGLTQMECTPCNYPMPVAIGSIRVSI</sequence>
<protein>
    <submittedName>
        <fullName evidence="1">Uncharacterized protein</fullName>
    </submittedName>
</protein>
<dbReference type="Proteomes" id="UP001239111">
    <property type="component" value="Chromosome 4"/>
</dbReference>
<name>A0ACC2N728_9HYME</name>
<keyword evidence="2" id="KW-1185">Reference proteome</keyword>
<evidence type="ECO:0000313" key="1">
    <source>
        <dbReference type="EMBL" id="KAJ8665445.1"/>
    </source>
</evidence>
<gene>
    <name evidence="1" type="ORF">QAD02_007107</name>
</gene>